<dbReference type="GO" id="GO:0000214">
    <property type="term" value="C:tRNA-intron endonuclease complex"/>
    <property type="evidence" value="ECO:0007669"/>
    <property type="project" value="TreeGrafter"/>
</dbReference>
<feature type="domain" description="tRNA-splicing endonuclease subunit Sen54 N-terminal" evidence="4">
    <location>
        <begin position="54"/>
        <end position="111"/>
    </location>
</feature>
<dbReference type="EMBL" id="SIDB01000012">
    <property type="protein sequence ID" value="KAI3425099.1"/>
    <property type="molecule type" value="Genomic_DNA"/>
</dbReference>
<keyword evidence="6" id="KW-1185">Reference proteome</keyword>
<evidence type="ECO:0000313" key="5">
    <source>
        <dbReference type="EMBL" id="KAI3425099.1"/>
    </source>
</evidence>
<dbReference type="PANTHER" id="PTHR21027:SF1">
    <property type="entry name" value="TRNA-SPLICING ENDONUCLEASE SUBUNIT SEN54"/>
    <property type="match status" value="1"/>
</dbReference>
<evidence type="ECO:0000256" key="3">
    <source>
        <dbReference type="SAM" id="MobiDB-lite"/>
    </source>
</evidence>
<dbReference type="GO" id="GO:0000379">
    <property type="term" value="P:tRNA-type intron splice site recognition and cleavage"/>
    <property type="evidence" value="ECO:0007669"/>
    <property type="project" value="TreeGrafter"/>
</dbReference>
<gene>
    <name evidence="5" type="ORF">D9Q98_008477</name>
</gene>
<dbReference type="Proteomes" id="UP001055712">
    <property type="component" value="Unassembled WGS sequence"/>
</dbReference>
<accession>A0A9D4TGQ2</accession>
<feature type="region of interest" description="Disordered" evidence="3">
    <location>
        <begin position="194"/>
        <end position="228"/>
    </location>
</feature>
<organism evidence="5 6">
    <name type="scientific">Chlorella vulgaris</name>
    <name type="common">Green alga</name>
    <dbReference type="NCBI Taxonomy" id="3077"/>
    <lineage>
        <taxon>Eukaryota</taxon>
        <taxon>Viridiplantae</taxon>
        <taxon>Chlorophyta</taxon>
        <taxon>core chlorophytes</taxon>
        <taxon>Trebouxiophyceae</taxon>
        <taxon>Chlorellales</taxon>
        <taxon>Chlorellaceae</taxon>
        <taxon>Chlorella clade</taxon>
        <taxon>Chlorella</taxon>
    </lineage>
</organism>
<evidence type="ECO:0000259" key="4">
    <source>
        <dbReference type="Pfam" id="PF12928"/>
    </source>
</evidence>
<name>A0A9D4TGQ2_CHLVU</name>
<dbReference type="Pfam" id="PF12928">
    <property type="entry name" value="tRNA_int_end_N2"/>
    <property type="match status" value="1"/>
</dbReference>
<dbReference type="PANTHER" id="PTHR21027">
    <property type="entry name" value="TRNA-SPLICING ENDONUCLEASE SUBUNIT SEN54"/>
    <property type="match status" value="1"/>
</dbReference>
<feature type="compositionally biased region" description="Low complexity" evidence="3">
    <location>
        <begin position="194"/>
        <end position="215"/>
    </location>
</feature>
<dbReference type="AlphaFoldDB" id="A0A9D4TGQ2"/>
<evidence type="ECO:0000313" key="6">
    <source>
        <dbReference type="Proteomes" id="UP001055712"/>
    </source>
</evidence>
<proteinExistence type="inferred from homology"/>
<comment type="similarity">
    <text evidence="1">Belongs to the SEN54 family.</text>
</comment>
<sequence length="416" mass="45415">MASGSEAAQQQQKRASVFKRGAKAELFEDGQEHDEQEELQSKLGDLHSAWAMERSGRDLAAAIWRPKLGLAEVVLQKGKLLSHMGFTRGGKLYLFIEETVYLLDRANLLLFLDQAQQQGGGRRHQQQPSQRLLSLAEAHDLMLTTGVALDRYLVFCKLLRAGYIVQRHPARWLLRPGEDPGQAWAGWGQAPAAPLEAAGGQQQQQQPKQQKVMQQTTAMPASLPAARPAKRRSLLVQHQLEPPRRWWALEAEAAGTQMQQAAADGNQRSDASSGACASSIGTNPWLRGMPAGFLDTLPKVEVVPDAAQRARLDFPRMAPLQAVALPDLQLQTGPAGGRHLLHYDVFSSNSRFSRKAPGAPAFTVSVAPCTRLPTLRDMAAADAAAGGAPVRFCTIEKGDICFYGLSHVELRSIMQS</sequence>
<protein>
    <recommendedName>
        <fullName evidence="4">tRNA-splicing endonuclease subunit Sen54 N-terminal domain-containing protein</fullName>
    </recommendedName>
</protein>
<keyword evidence="2" id="KW-0819">tRNA processing</keyword>
<dbReference type="InterPro" id="IPR024337">
    <property type="entry name" value="tRNA_splic_suSen54"/>
</dbReference>
<reference evidence="5" key="1">
    <citation type="journal article" date="2019" name="Plant J.">
        <title>Chlorella vulgaris genome assembly and annotation reveals the molecular basis for metabolic acclimation to high light conditions.</title>
        <authorList>
            <person name="Cecchin M."/>
            <person name="Marcolungo L."/>
            <person name="Rossato M."/>
            <person name="Girolomoni L."/>
            <person name="Cosentino E."/>
            <person name="Cuine S."/>
            <person name="Li-Beisson Y."/>
            <person name="Delledonne M."/>
            <person name="Ballottari M."/>
        </authorList>
    </citation>
    <scope>NUCLEOTIDE SEQUENCE</scope>
    <source>
        <strain evidence="5">211/11P</strain>
    </source>
</reference>
<comment type="caution">
    <text evidence="5">The sequence shown here is derived from an EMBL/GenBank/DDBJ whole genome shotgun (WGS) entry which is preliminary data.</text>
</comment>
<reference evidence="5" key="2">
    <citation type="submission" date="2020-11" db="EMBL/GenBank/DDBJ databases">
        <authorList>
            <person name="Cecchin M."/>
            <person name="Marcolungo L."/>
            <person name="Rossato M."/>
            <person name="Girolomoni L."/>
            <person name="Cosentino E."/>
            <person name="Cuine S."/>
            <person name="Li-Beisson Y."/>
            <person name="Delledonne M."/>
            <person name="Ballottari M."/>
        </authorList>
    </citation>
    <scope>NUCLEOTIDE SEQUENCE</scope>
    <source>
        <strain evidence="5">211/11P</strain>
        <tissue evidence="5">Whole cell</tissue>
    </source>
</reference>
<evidence type="ECO:0000256" key="1">
    <source>
        <dbReference type="ARBA" id="ARBA00005736"/>
    </source>
</evidence>
<evidence type="ECO:0000256" key="2">
    <source>
        <dbReference type="ARBA" id="ARBA00022694"/>
    </source>
</evidence>
<dbReference type="OrthoDB" id="514732at2759"/>
<dbReference type="InterPro" id="IPR024336">
    <property type="entry name" value="tRNA_splic_suSen54_N"/>
</dbReference>